<dbReference type="NCBIfam" id="TIGR03594">
    <property type="entry name" value="GTPase_EngA"/>
    <property type="match status" value="1"/>
</dbReference>
<dbReference type="CDD" id="cd01895">
    <property type="entry name" value="EngA2"/>
    <property type="match status" value="1"/>
</dbReference>
<keyword evidence="6 8" id="KW-0342">GTP-binding</keyword>
<sequence length="486" mass="52869">MKPTLVIVGRPNVGKSTLFNRLTRTRDALVADQPGLTRDRHYGHGRVGGRDYLVVDTGGFEPSAKSGIVHEMARQAEAAIAEADMLLFVVDGRSGLTPQDRSIADRLRRSGRPLLLVVNKAEGMNRPVVAAEFHELGCGAPLVISAAHGDGVRELVEEALAPFPEVQTEEDAQAGPRVAIAGRPNVGKSTFINALLGEERVIAFDMPGTTRDAIEVPFTREGRDYVLIDTAGLRRRGKVFEAIEKFSVIKTLQAIEQSNVVVLMVDASQDISDQDAHIAGFTLEAGRALVVAVNKWDAIDGYRRAQIKQDIERKLNFLGFARIHYISALRGEGISGVMGSVDKAWNAAMAKLSTPRLTRALQAAVNKQAPPRHGIFRPKMRYAHQGGQNPPIIVIHGNALEHVPDSYRRYLEHGFMVAFKLQGTPLRVQFKSTENPFVDKPPSTRPKAAVTRRGKPDAAAAPRKAVVRAAGKSGTPPRRSAKSPAK</sequence>
<keyword evidence="4 10" id="KW-0677">Repeat</keyword>
<dbReference type="RefSeq" id="WP_154716479.1">
    <property type="nucleotide sequence ID" value="NZ_LT837803.1"/>
</dbReference>
<evidence type="ECO:0000256" key="8">
    <source>
        <dbReference type="HAMAP-Rule" id="MF_00195"/>
    </source>
</evidence>
<organism evidence="13 14">
    <name type="scientific">Sterolibacterium denitrificans</name>
    <dbReference type="NCBI Taxonomy" id="157592"/>
    <lineage>
        <taxon>Bacteria</taxon>
        <taxon>Pseudomonadati</taxon>
        <taxon>Pseudomonadota</taxon>
        <taxon>Betaproteobacteria</taxon>
        <taxon>Nitrosomonadales</taxon>
        <taxon>Sterolibacteriaceae</taxon>
        <taxon>Sterolibacterium</taxon>
    </lineage>
</organism>
<dbReference type="HAMAP" id="MF_00195">
    <property type="entry name" value="GTPase_Der"/>
    <property type="match status" value="1"/>
</dbReference>
<evidence type="ECO:0000256" key="5">
    <source>
        <dbReference type="ARBA" id="ARBA00022741"/>
    </source>
</evidence>
<dbReference type="FunFam" id="3.40.50.300:FF:000040">
    <property type="entry name" value="GTPase Der"/>
    <property type="match status" value="1"/>
</dbReference>
<feature type="binding site" evidence="8">
    <location>
        <begin position="182"/>
        <end position="189"/>
    </location>
    <ligand>
        <name>GTP</name>
        <dbReference type="ChEBI" id="CHEBI:37565"/>
        <label>2</label>
    </ligand>
</feature>
<dbReference type="PANTHER" id="PTHR43834:SF6">
    <property type="entry name" value="GTPASE DER"/>
    <property type="match status" value="1"/>
</dbReference>
<proteinExistence type="inferred from homology"/>
<dbReference type="InterPro" id="IPR005225">
    <property type="entry name" value="Small_GTP-bd"/>
</dbReference>
<evidence type="ECO:0000256" key="7">
    <source>
        <dbReference type="ARBA" id="ARBA00032345"/>
    </source>
</evidence>
<comment type="subunit">
    <text evidence="8">Associates with the 50S ribosomal subunit.</text>
</comment>
<dbReference type="GO" id="GO:0005525">
    <property type="term" value="F:GTP binding"/>
    <property type="evidence" value="ECO:0007669"/>
    <property type="project" value="UniProtKB-UniRule"/>
</dbReference>
<reference evidence="13" key="1">
    <citation type="submission" date="2017-03" db="EMBL/GenBank/DDBJ databases">
        <authorList>
            <consortium name="AG Boll"/>
        </authorList>
    </citation>
    <scope>NUCLEOTIDE SEQUENCE [LARGE SCALE GENOMIC DNA]</scope>
    <source>
        <strain evidence="13">Chol</strain>
    </source>
</reference>
<evidence type="ECO:0000256" key="6">
    <source>
        <dbReference type="ARBA" id="ARBA00023134"/>
    </source>
</evidence>
<dbReference type="PANTHER" id="PTHR43834">
    <property type="entry name" value="GTPASE DER"/>
    <property type="match status" value="1"/>
</dbReference>
<feature type="domain" description="EngA-type G" evidence="12">
    <location>
        <begin position="176"/>
        <end position="349"/>
    </location>
</feature>
<evidence type="ECO:0000313" key="13">
    <source>
        <dbReference type="EMBL" id="SMB25506.1"/>
    </source>
</evidence>
<gene>
    <name evidence="8 13" type="primary">der</name>
    <name evidence="13" type="ORF">SDENCHOL_11278</name>
</gene>
<dbReference type="SMART" id="SM00382">
    <property type="entry name" value="AAA"/>
    <property type="match status" value="2"/>
</dbReference>
<protein>
    <recommendedName>
        <fullName evidence="2 8">GTPase Der</fullName>
    </recommendedName>
    <alternativeName>
        <fullName evidence="7 8">GTP-binding protein EngA</fullName>
    </alternativeName>
</protein>
<feature type="binding site" evidence="8">
    <location>
        <begin position="229"/>
        <end position="233"/>
    </location>
    <ligand>
        <name>GTP</name>
        <dbReference type="ChEBI" id="CHEBI:37565"/>
        <label>2</label>
    </ligand>
</feature>
<evidence type="ECO:0000256" key="11">
    <source>
        <dbReference type="SAM" id="MobiDB-lite"/>
    </source>
</evidence>
<evidence type="ECO:0000256" key="10">
    <source>
        <dbReference type="RuleBase" id="RU004481"/>
    </source>
</evidence>
<evidence type="ECO:0000256" key="2">
    <source>
        <dbReference type="ARBA" id="ARBA00020953"/>
    </source>
</evidence>
<dbReference type="EMBL" id="LT837803">
    <property type="protein sequence ID" value="SMB25506.1"/>
    <property type="molecule type" value="Genomic_DNA"/>
</dbReference>
<dbReference type="Gene3D" id="3.30.300.20">
    <property type="match status" value="1"/>
</dbReference>
<evidence type="ECO:0000256" key="9">
    <source>
        <dbReference type="PROSITE-ProRule" id="PRU01049"/>
    </source>
</evidence>
<dbReference type="InterPro" id="IPR031166">
    <property type="entry name" value="G_ENGA"/>
</dbReference>
<dbReference type="Pfam" id="PF01926">
    <property type="entry name" value="MMR_HSR1"/>
    <property type="match status" value="2"/>
</dbReference>
<evidence type="ECO:0000259" key="12">
    <source>
        <dbReference type="PROSITE" id="PS51712"/>
    </source>
</evidence>
<feature type="binding site" evidence="8">
    <location>
        <begin position="294"/>
        <end position="297"/>
    </location>
    <ligand>
        <name>GTP</name>
        <dbReference type="ChEBI" id="CHEBI:37565"/>
        <label>2</label>
    </ligand>
</feature>
<dbReference type="PIRSF" id="PIRSF006485">
    <property type="entry name" value="GTP-binding_EngA"/>
    <property type="match status" value="1"/>
</dbReference>
<dbReference type="SUPFAM" id="SSF52540">
    <property type="entry name" value="P-loop containing nucleoside triphosphate hydrolases"/>
    <property type="match status" value="2"/>
</dbReference>
<feature type="compositionally biased region" description="Low complexity" evidence="11">
    <location>
        <begin position="457"/>
        <end position="471"/>
    </location>
</feature>
<dbReference type="GO" id="GO:0042254">
    <property type="term" value="P:ribosome biogenesis"/>
    <property type="evidence" value="ECO:0007669"/>
    <property type="project" value="UniProtKB-KW"/>
</dbReference>
<feature type="binding site" evidence="8">
    <location>
        <begin position="119"/>
        <end position="122"/>
    </location>
    <ligand>
        <name>GTP</name>
        <dbReference type="ChEBI" id="CHEBI:37565"/>
        <label>1</label>
    </ligand>
</feature>
<dbReference type="InterPro" id="IPR015946">
    <property type="entry name" value="KH_dom-like_a/b"/>
</dbReference>
<dbReference type="InterPro" id="IPR032859">
    <property type="entry name" value="KH_dom-like"/>
</dbReference>
<dbReference type="PRINTS" id="PR00326">
    <property type="entry name" value="GTP1OBG"/>
</dbReference>
<comment type="similarity">
    <text evidence="1 8 9 10">Belongs to the TRAFAC class TrmE-Era-EngA-EngB-Septin-like GTPase superfamily. EngA (Der) GTPase family.</text>
</comment>
<dbReference type="NCBIfam" id="TIGR00231">
    <property type="entry name" value="small_GTP"/>
    <property type="match status" value="2"/>
</dbReference>
<comment type="function">
    <text evidence="8 10">GTPase that plays an essential role in the late steps of ribosome biogenesis.</text>
</comment>
<feature type="region of interest" description="Disordered" evidence="11">
    <location>
        <begin position="434"/>
        <end position="486"/>
    </location>
</feature>
<feature type="binding site" evidence="8">
    <location>
        <begin position="9"/>
        <end position="16"/>
    </location>
    <ligand>
        <name>GTP</name>
        <dbReference type="ChEBI" id="CHEBI:37565"/>
        <label>1</label>
    </ligand>
</feature>
<dbReference type="GO" id="GO:0043022">
    <property type="term" value="F:ribosome binding"/>
    <property type="evidence" value="ECO:0007669"/>
    <property type="project" value="TreeGrafter"/>
</dbReference>
<dbReference type="Proteomes" id="UP000242886">
    <property type="component" value="Chromosome SDENCHOL"/>
</dbReference>
<dbReference type="AlphaFoldDB" id="A0A7Z7HQK7"/>
<feature type="domain" description="EngA-type G" evidence="12">
    <location>
        <begin position="3"/>
        <end position="167"/>
    </location>
</feature>
<accession>A0A7Z7HQK7</accession>
<dbReference type="CDD" id="cd01894">
    <property type="entry name" value="EngA1"/>
    <property type="match status" value="1"/>
</dbReference>
<dbReference type="InterPro" id="IPR027417">
    <property type="entry name" value="P-loop_NTPase"/>
</dbReference>
<dbReference type="InterPro" id="IPR003593">
    <property type="entry name" value="AAA+_ATPase"/>
</dbReference>
<name>A0A7Z7HQK7_9PROT</name>
<evidence type="ECO:0000313" key="14">
    <source>
        <dbReference type="Proteomes" id="UP000242886"/>
    </source>
</evidence>
<feature type="binding site" evidence="8">
    <location>
        <begin position="56"/>
        <end position="60"/>
    </location>
    <ligand>
        <name>GTP</name>
        <dbReference type="ChEBI" id="CHEBI:37565"/>
        <label>1</label>
    </ligand>
</feature>
<dbReference type="FunFam" id="3.40.50.300:FF:000057">
    <property type="entry name" value="GTPase Der"/>
    <property type="match status" value="1"/>
</dbReference>
<dbReference type="Gene3D" id="3.40.50.300">
    <property type="entry name" value="P-loop containing nucleotide triphosphate hydrolases"/>
    <property type="match status" value="2"/>
</dbReference>
<evidence type="ECO:0000256" key="1">
    <source>
        <dbReference type="ARBA" id="ARBA00008279"/>
    </source>
</evidence>
<evidence type="ECO:0000256" key="3">
    <source>
        <dbReference type="ARBA" id="ARBA00022517"/>
    </source>
</evidence>
<dbReference type="PROSITE" id="PS51712">
    <property type="entry name" value="G_ENGA"/>
    <property type="match status" value="2"/>
</dbReference>
<keyword evidence="5 8" id="KW-0547">Nucleotide-binding</keyword>
<dbReference type="Pfam" id="PF14714">
    <property type="entry name" value="KH_dom-like"/>
    <property type="match status" value="1"/>
</dbReference>
<evidence type="ECO:0000256" key="4">
    <source>
        <dbReference type="ARBA" id="ARBA00022737"/>
    </source>
</evidence>
<dbReference type="InterPro" id="IPR006073">
    <property type="entry name" value="GTP-bd"/>
</dbReference>
<keyword evidence="3 8" id="KW-0690">Ribosome biogenesis</keyword>
<keyword evidence="14" id="KW-1185">Reference proteome</keyword>
<dbReference type="InterPro" id="IPR016484">
    <property type="entry name" value="GTPase_Der"/>
</dbReference>